<dbReference type="Pfam" id="PF26540">
    <property type="entry name" value="GcpE_C"/>
    <property type="match status" value="1"/>
</dbReference>
<gene>
    <name evidence="6" type="ORF">NE237_002977</name>
</gene>
<dbReference type="GO" id="GO:0051536">
    <property type="term" value="F:iron-sulfur cluster binding"/>
    <property type="evidence" value="ECO:0007669"/>
    <property type="project" value="UniProtKB-KW"/>
</dbReference>
<evidence type="ECO:0000259" key="5">
    <source>
        <dbReference type="Pfam" id="PF26540"/>
    </source>
</evidence>
<dbReference type="InterPro" id="IPR058579">
    <property type="entry name" value="IspG_C"/>
</dbReference>
<evidence type="ECO:0000256" key="4">
    <source>
        <dbReference type="ARBA" id="ARBA00023014"/>
    </source>
</evidence>
<dbReference type="Gene3D" id="3.30.413.10">
    <property type="entry name" value="Sulfite Reductase Hemoprotein, domain 1"/>
    <property type="match status" value="1"/>
</dbReference>
<dbReference type="EMBL" id="JAMYWD010000005">
    <property type="protein sequence ID" value="KAJ4969878.1"/>
    <property type="molecule type" value="Genomic_DNA"/>
</dbReference>
<dbReference type="InterPro" id="IPR004588">
    <property type="entry name" value="IspG_bac-typ"/>
</dbReference>
<proteinExistence type="predicted"/>
<keyword evidence="3" id="KW-0408">Iron</keyword>
<dbReference type="PANTHER" id="PTHR30454:SF0">
    <property type="entry name" value="4-HYDROXY-3-METHYLBUT-2-EN-1-YL DIPHOSPHATE SYNTHASE (FERREDOXIN), CHLOROPLASTIC"/>
    <property type="match status" value="1"/>
</dbReference>
<name>A0A9Q0KFZ4_9MAGN</name>
<accession>A0A9Q0KFZ4</accession>
<dbReference type="SUPFAM" id="SSF56014">
    <property type="entry name" value="Nitrite and sulphite reductase 4Fe-4S domain-like"/>
    <property type="match status" value="1"/>
</dbReference>
<dbReference type="GO" id="GO:0009507">
    <property type="term" value="C:chloroplast"/>
    <property type="evidence" value="ECO:0007669"/>
    <property type="project" value="TreeGrafter"/>
</dbReference>
<dbReference type="Proteomes" id="UP001141806">
    <property type="component" value="Unassembled WGS sequence"/>
</dbReference>
<dbReference type="GO" id="GO:0019288">
    <property type="term" value="P:isopentenyl diphosphate biosynthetic process, methylerythritol 4-phosphate pathway"/>
    <property type="evidence" value="ECO:0007669"/>
    <property type="project" value="TreeGrafter"/>
</dbReference>
<protein>
    <recommendedName>
        <fullName evidence="5">IspG C-terminal domain-containing protein</fullName>
    </recommendedName>
</protein>
<reference evidence="6" key="1">
    <citation type="journal article" date="2023" name="Plant J.">
        <title>The genome of the king protea, Protea cynaroides.</title>
        <authorList>
            <person name="Chang J."/>
            <person name="Duong T.A."/>
            <person name="Schoeman C."/>
            <person name="Ma X."/>
            <person name="Roodt D."/>
            <person name="Barker N."/>
            <person name="Li Z."/>
            <person name="Van de Peer Y."/>
            <person name="Mizrachi E."/>
        </authorList>
    </citation>
    <scope>NUCLEOTIDE SEQUENCE</scope>
    <source>
        <tissue evidence="6">Young leaves</tissue>
    </source>
</reference>
<dbReference type="AlphaFoldDB" id="A0A9Q0KFZ4"/>
<dbReference type="GO" id="GO:0046872">
    <property type="term" value="F:metal ion binding"/>
    <property type="evidence" value="ECO:0007669"/>
    <property type="project" value="UniProtKB-KW"/>
</dbReference>
<keyword evidence="7" id="KW-1185">Reference proteome</keyword>
<evidence type="ECO:0000313" key="6">
    <source>
        <dbReference type="EMBL" id="KAJ4969878.1"/>
    </source>
</evidence>
<dbReference type="PANTHER" id="PTHR30454">
    <property type="entry name" value="4-HYDROXY-3-METHYLBUT-2-EN-1-YL DIPHOSPHATE SYNTHASE"/>
    <property type="match status" value="1"/>
</dbReference>
<dbReference type="InterPro" id="IPR045854">
    <property type="entry name" value="NO2/SO3_Rdtase_4Fe4S_sf"/>
</dbReference>
<dbReference type="OrthoDB" id="1622068at2759"/>
<comment type="caution">
    <text evidence="6">The sequence shown here is derived from an EMBL/GenBank/DDBJ whole genome shotgun (WGS) entry which is preliminary data.</text>
</comment>
<dbReference type="GO" id="GO:0046429">
    <property type="term" value="F:4-hydroxy-3-methylbut-2-en-1-yl diphosphate synthase activity (ferredoxin)"/>
    <property type="evidence" value="ECO:0007669"/>
    <property type="project" value="InterPro"/>
</dbReference>
<evidence type="ECO:0000256" key="3">
    <source>
        <dbReference type="ARBA" id="ARBA00023004"/>
    </source>
</evidence>
<sequence>MRNTKSMSHLMPISCPSCGRTLFDLKEISAQIREKTSNLPGVLIAITGCIVNGPGEMADAVWVPTAKVKAEVYHFLLDYITTTKPQSCEEVLNSYNKNGGMSLCNQIFHISSDWQ</sequence>
<dbReference type="GO" id="GO:0016114">
    <property type="term" value="P:terpenoid biosynthetic process"/>
    <property type="evidence" value="ECO:0007669"/>
    <property type="project" value="InterPro"/>
</dbReference>
<evidence type="ECO:0000256" key="2">
    <source>
        <dbReference type="ARBA" id="ARBA00022723"/>
    </source>
</evidence>
<keyword evidence="4" id="KW-0411">Iron-sulfur</keyword>
<evidence type="ECO:0000313" key="7">
    <source>
        <dbReference type="Proteomes" id="UP001141806"/>
    </source>
</evidence>
<feature type="domain" description="IspG C-terminal" evidence="5">
    <location>
        <begin position="13"/>
        <end position="61"/>
    </location>
</feature>
<comment type="cofactor">
    <cofactor evidence="1">
        <name>[4Fe-4S] cluster</name>
        <dbReference type="ChEBI" id="CHEBI:49883"/>
    </cofactor>
</comment>
<organism evidence="6 7">
    <name type="scientific">Protea cynaroides</name>
    <dbReference type="NCBI Taxonomy" id="273540"/>
    <lineage>
        <taxon>Eukaryota</taxon>
        <taxon>Viridiplantae</taxon>
        <taxon>Streptophyta</taxon>
        <taxon>Embryophyta</taxon>
        <taxon>Tracheophyta</taxon>
        <taxon>Spermatophyta</taxon>
        <taxon>Magnoliopsida</taxon>
        <taxon>Proteales</taxon>
        <taxon>Proteaceae</taxon>
        <taxon>Protea</taxon>
    </lineage>
</organism>
<keyword evidence="2" id="KW-0479">Metal-binding</keyword>
<evidence type="ECO:0000256" key="1">
    <source>
        <dbReference type="ARBA" id="ARBA00001966"/>
    </source>
</evidence>